<evidence type="ECO:0000256" key="3">
    <source>
        <dbReference type="ARBA" id="ARBA00022801"/>
    </source>
</evidence>
<evidence type="ECO:0000313" key="7">
    <source>
        <dbReference type="Proteomes" id="UP000216063"/>
    </source>
</evidence>
<reference evidence="6 7" key="1">
    <citation type="submission" date="2017-07" db="EMBL/GenBank/DDBJ databases">
        <title>The new phylogeny of genus Mycobacterium.</title>
        <authorList>
            <person name="Tortoli E."/>
            <person name="Trovato A."/>
            <person name="Cirillo D.M."/>
        </authorList>
    </citation>
    <scope>NUCLEOTIDE SEQUENCE [LARGE SCALE GENOMIC DNA]</scope>
    <source>
        <strain evidence="6 7">ATCC 33027</strain>
    </source>
</reference>
<comment type="caution">
    <text evidence="6">The sequence shown here is derived from an EMBL/GenBank/DDBJ whole genome shotgun (WGS) entry which is preliminary data.</text>
</comment>
<dbReference type="GO" id="GO:0005829">
    <property type="term" value="C:cytosol"/>
    <property type="evidence" value="ECO:0007669"/>
    <property type="project" value="TreeGrafter"/>
</dbReference>
<keyword evidence="2" id="KW-0479">Metal-binding</keyword>
<accession>A0A255DPN0</accession>
<dbReference type="Gene3D" id="3.20.20.140">
    <property type="entry name" value="Metal-dependent hydrolases"/>
    <property type="match status" value="1"/>
</dbReference>
<keyword evidence="7" id="KW-1185">Reference proteome</keyword>
<dbReference type="OrthoDB" id="3189065at2"/>
<dbReference type="SUPFAM" id="SSF51556">
    <property type="entry name" value="Metallo-dependent hydrolases"/>
    <property type="match status" value="1"/>
</dbReference>
<dbReference type="InterPro" id="IPR006680">
    <property type="entry name" value="Amidohydro-rel"/>
</dbReference>
<feature type="domain" description="Amidohydrolase-related" evidence="5">
    <location>
        <begin position="62"/>
        <end position="422"/>
    </location>
</feature>
<evidence type="ECO:0000256" key="1">
    <source>
        <dbReference type="ARBA" id="ARBA00001947"/>
    </source>
</evidence>
<dbReference type="Pfam" id="PF01979">
    <property type="entry name" value="Amidohydro_1"/>
    <property type="match status" value="1"/>
</dbReference>
<evidence type="ECO:0000313" key="6">
    <source>
        <dbReference type="EMBL" id="OYN78932.1"/>
    </source>
</evidence>
<name>A0A255DPN0_9MYCO</name>
<dbReference type="AlphaFoldDB" id="A0A255DPN0"/>
<dbReference type="InterPro" id="IPR051607">
    <property type="entry name" value="Metallo-dep_hydrolases"/>
</dbReference>
<evidence type="ECO:0000256" key="2">
    <source>
        <dbReference type="ARBA" id="ARBA00022723"/>
    </source>
</evidence>
<dbReference type="EMBL" id="NOZR01000010">
    <property type="protein sequence ID" value="OYN78932.1"/>
    <property type="molecule type" value="Genomic_DNA"/>
</dbReference>
<keyword evidence="3" id="KW-0378">Hydrolase</keyword>
<protein>
    <submittedName>
        <fullName evidence="6">Guanine deaminase</fullName>
    </submittedName>
</protein>
<dbReference type="GO" id="GO:0008270">
    <property type="term" value="F:zinc ion binding"/>
    <property type="evidence" value="ECO:0007669"/>
    <property type="project" value="TreeGrafter"/>
</dbReference>
<dbReference type="NCBIfam" id="NF006679">
    <property type="entry name" value="PRK09228.1"/>
    <property type="match status" value="1"/>
</dbReference>
<dbReference type="PANTHER" id="PTHR11271">
    <property type="entry name" value="GUANINE DEAMINASE"/>
    <property type="match status" value="1"/>
</dbReference>
<dbReference type="RefSeq" id="WP_094480427.1">
    <property type="nucleotide sequence ID" value="NZ_NOZR01000010.1"/>
</dbReference>
<proteinExistence type="predicted"/>
<dbReference type="Proteomes" id="UP000216063">
    <property type="component" value="Unassembled WGS sequence"/>
</dbReference>
<dbReference type="Gene3D" id="2.30.40.10">
    <property type="entry name" value="Urease, subunit C, domain 1"/>
    <property type="match status" value="1"/>
</dbReference>
<dbReference type="PANTHER" id="PTHR11271:SF6">
    <property type="entry name" value="GUANINE DEAMINASE"/>
    <property type="match status" value="1"/>
</dbReference>
<evidence type="ECO:0000256" key="4">
    <source>
        <dbReference type="ARBA" id="ARBA00022833"/>
    </source>
</evidence>
<dbReference type="InterPro" id="IPR011059">
    <property type="entry name" value="Metal-dep_hydrolase_composite"/>
</dbReference>
<organism evidence="6 7">
    <name type="scientific">Mycolicibacterium sphagni</name>
    <dbReference type="NCBI Taxonomy" id="1786"/>
    <lineage>
        <taxon>Bacteria</taxon>
        <taxon>Bacillati</taxon>
        <taxon>Actinomycetota</taxon>
        <taxon>Actinomycetes</taxon>
        <taxon>Mycobacteriales</taxon>
        <taxon>Mycobacteriaceae</taxon>
        <taxon>Mycolicibacterium</taxon>
    </lineage>
</organism>
<evidence type="ECO:0000259" key="5">
    <source>
        <dbReference type="Pfam" id="PF01979"/>
    </source>
</evidence>
<comment type="cofactor">
    <cofactor evidence="1">
        <name>Zn(2+)</name>
        <dbReference type="ChEBI" id="CHEBI:29105"/>
    </cofactor>
</comment>
<dbReference type="GO" id="GO:0046098">
    <property type="term" value="P:guanine metabolic process"/>
    <property type="evidence" value="ECO:0007669"/>
    <property type="project" value="TreeGrafter"/>
</dbReference>
<keyword evidence="4" id="KW-0862">Zinc</keyword>
<dbReference type="GO" id="GO:0008892">
    <property type="term" value="F:guanine deaminase activity"/>
    <property type="evidence" value="ECO:0007669"/>
    <property type="project" value="TreeGrafter"/>
</dbReference>
<sequence length="455" mass="48610">MYAYRGHLLHISGAPRLAQARENLVSHADGVLVVDGGGRIVYSGEFTGMPAGAEVVDCRPAFLLPGFVDTHIHFPQTYCTNAHGGGQLLDWLERCIFPAESQLAEPDHARMAARDFCRRRIDVGTTAAMVFGSAFPHAQDALFEESLRLGLRTISGRGIQTVGPDSASELITDEHSAIALTEAEIARWHAGDTGDPSTALLHVAVVPRFALSVTAETLHALGELYDSVRSRGVYFHSHISENLDEVAAVRSAYGVRSYLDTYDGRFGPGSTPAGKSLLGPRSLLAHAVHCTDDELARLAESETSISHCPTSQLFLGSGTMPWRRTTASGVTVALGTDVSAGDEWLISRVANDCYKVHISEPGEAGLSVPAADLLFSATLAGAQALGLADRTGNLDVGKEADFLVVDPQQQGLLPEVLAAIEPQDVERLVFTLLTGMRESAITDVYVRGRRLSSVG</sequence>
<gene>
    <name evidence="6" type="ORF">CG716_13785</name>
</gene>
<dbReference type="SUPFAM" id="SSF51338">
    <property type="entry name" value="Composite domain of metallo-dependent hydrolases"/>
    <property type="match status" value="1"/>
</dbReference>
<dbReference type="InterPro" id="IPR032466">
    <property type="entry name" value="Metal_Hydrolase"/>
</dbReference>